<evidence type="ECO:0000313" key="4">
    <source>
        <dbReference type="Proteomes" id="UP000557566"/>
    </source>
</evidence>
<feature type="transmembrane region" description="Helical" evidence="2">
    <location>
        <begin position="402"/>
        <end position="421"/>
    </location>
</feature>
<gene>
    <name evidence="3" type="ORF">G6O67_001419</name>
</gene>
<sequence>MTSANLLHKLGPLAGKAGHGDVPQRRRGQGARGAVALHAPDAGLALAVGDEDEGAVAREAEHARVPAVAGLLGDKLELGVAARGPRDAEVGDVVVGALGQAVGDVDVVAVRAQGQLAGGGLGVGHARAEARDGLDEGHGEAVSSAVDGVDVDEVHHLAQHHEVRGGRRAGRVEGAVAGPAAGRLDGDVAGELVAGAGGGEDVDRVGAQVRHGDEPAVGAVGDDLVRVRLVLALLVGAQAAGRQAHRGEPLDFGGVGHVPHVDGAVAVGGAEHALAALRQRQVDEPSAGGDGAALRHGEAVQVDAQRAQLGACLVEGEQRVGRPERQPRRDALCGVVELDVDAGPRRLDGAQHDAALARHEDARLAEDARLVGAARLGGQRGGCVCGQEGIGDDVESHGDGEVMVMVIMMVLMMSGCLNVWIMSMSI</sequence>
<comment type="caution">
    <text evidence="3">The sequence shown here is derived from an EMBL/GenBank/DDBJ whole genome shotgun (WGS) entry which is preliminary data.</text>
</comment>
<organism evidence="3 4">
    <name type="scientific">Ophiocordyceps sinensis</name>
    <dbReference type="NCBI Taxonomy" id="72228"/>
    <lineage>
        <taxon>Eukaryota</taxon>
        <taxon>Fungi</taxon>
        <taxon>Dikarya</taxon>
        <taxon>Ascomycota</taxon>
        <taxon>Pezizomycotina</taxon>
        <taxon>Sordariomycetes</taxon>
        <taxon>Hypocreomycetidae</taxon>
        <taxon>Hypocreales</taxon>
        <taxon>Ophiocordycipitaceae</taxon>
        <taxon>Ophiocordyceps</taxon>
    </lineage>
</organism>
<proteinExistence type="predicted"/>
<evidence type="ECO:0000256" key="2">
    <source>
        <dbReference type="SAM" id="Phobius"/>
    </source>
</evidence>
<protein>
    <submittedName>
        <fullName evidence="3">Uncharacterized protein</fullName>
    </submittedName>
</protein>
<dbReference type="AlphaFoldDB" id="A0A8H4V8X8"/>
<accession>A0A8H4V8X8</accession>
<keyword evidence="4" id="KW-1185">Reference proteome</keyword>
<dbReference type="EMBL" id="JAAVMX010000002">
    <property type="protein sequence ID" value="KAF4512254.1"/>
    <property type="molecule type" value="Genomic_DNA"/>
</dbReference>
<feature type="region of interest" description="Disordered" evidence="1">
    <location>
        <begin position="10"/>
        <end position="32"/>
    </location>
</feature>
<name>A0A8H4V8X8_9HYPO</name>
<keyword evidence="2" id="KW-0472">Membrane</keyword>
<keyword evidence="2" id="KW-1133">Transmembrane helix</keyword>
<dbReference type="Proteomes" id="UP000557566">
    <property type="component" value="Unassembled WGS sequence"/>
</dbReference>
<evidence type="ECO:0000256" key="1">
    <source>
        <dbReference type="SAM" id="MobiDB-lite"/>
    </source>
</evidence>
<evidence type="ECO:0000313" key="3">
    <source>
        <dbReference type="EMBL" id="KAF4512254.1"/>
    </source>
</evidence>
<keyword evidence="2" id="KW-0812">Transmembrane</keyword>
<reference evidence="3 4" key="1">
    <citation type="journal article" date="2020" name="Genome Biol. Evol.">
        <title>A new high-quality draft genome assembly of the Chinese cordyceps Ophiocordyceps sinensis.</title>
        <authorList>
            <person name="Shu R."/>
            <person name="Zhang J."/>
            <person name="Meng Q."/>
            <person name="Zhang H."/>
            <person name="Zhou G."/>
            <person name="Li M."/>
            <person name="Wu P."/>
            <person name="Zhao Y."/>
            <person name="Chen C."/>
            <person name="Qin Q."/>
        </authorList>
    </citation>
    <scope>NUCLEOTIDE SEQUENCE [LARGE SCALE GENOMIC DNA]</scope>
    <source>
        <strain evidence="3 4">IOZ07</strain>
    </source>
</reference>